<feature type="domain" description="SusE outer membrane protein" evidence="2">
    <location>
        <begin position="24"/>
        <end position="131"/>
    </location>
</feature>
<name>A3U783_CROAH</name>
<reference evidence="3 4" key="1">
    <citation type="journal article" date="2010" name="J. Bacteriol.">
        <title>The complete genome sequence of Croceibacter atlanticus HTCC2559T.</title>
        <authorList>
            <person name="Oh H.M."/>
            <person name="Kang I."/>
            <person name="Ferriera S."/>
            <person name="Giovannoni S.J."/>
            <person name="Cho J.C."/>
        </authorList>
    </citation>
    <scope>NUCLEOTIDE SEQUENCE [LARGE SCALE GENOMIC DNA]</scope>
    <source>
        <strain evidence="4">ATCC BAA-628 / HTCC2559 / KCTC 12090</strain>
    </source>
</reference>
<evidence type="ECO:0000259" key="2">
    <source>
        <dbReference type="Pfam" id="PF14292"/>
    </source>
</evidence>
<keyword evidence="4" id="KW-1185">Reference proteome</keyword>
<sequence>MIKNLKIASLFLLGLLVSACSEDDSTDFQAELTAQPVALELDITSILLDASNVDNPAVTISWEEADYNVPTEIKYDVQMATNAEFTDALSLGTVTKGRPNAITLTVNDLNKKASQIGLAPFNWSDVYVRVNSSIGTTNSLAATSNTVVFEIYPFFTYPFKDLYLVGNATEADWNNNNENPLLYRDSQNDNLYTYTGRFLSGDMAFKLLEVRGQWQPQWGTNGGSEVNVNDGSGDDPGVFSVPSEGYYSFTIDLAERTFSIDPFDETSATDYTQVTITGSSTTEDVAMTQSTFDPHIWSVLSTDLNTGGIQFSLDGTLWGGTSEFSGQASTDAGEIPIPVADAYEIWFNDLSGKYGMIPINLSN</sequence>
<keyword evidence="1" id="KW-0732">Signal</keyword>
<dbReference type="InterPro" id="IPR025970">
    <property type="entry name" value="SusE"/>
</dbReference>
<gene>
    <name evidence="3" type="ordered locus">CA2559_05055</name>
</gene>
<organism evidence="3 4">
    <name type="scientific">Croceibacter atlanticus (strain ATCC BAA-628 / JCM 21780 / CIP 108009 / IAM 15332 / KCTC 12090 / HTCC2559)</name>
    <dbReference type="NCBI Taxonomy" id="216432"/>
    <lineage>
        <taxon>Bacteria</taxon>
        <taxon>Pseudomonadati</taxon>
        <taxon>Bacteroidota</taxon>
        <taxon>Flavobacteriia</taxon>
        <taxon>Flavobacteriales</taxon>
        <taxon>Flavobacteriaceae</taxon>
        <taxon>Croceibacter</taxon>
    </lineage>
</organism>
<dbReference type="EMBL" id="CP002046">
    <property type="protein sequence ID" value="EAP88100.1"/>
    <property type="molecule type" value="Genomic_DNA"/>
</dbReference>
<feature type="signal peptide" evidence="1">
    <location>
        <begin position="1"/>
        <end position="19"/>
    </location>
</feature>
<dbReference type="AlphaFoldDB" id="A3U783"/>
<accession>A3U783</accession>
<evidence type="ECO:0000313" key="4">
    <source>
        <dbReference type="Proteomes" id="UP000002297"/>
    </source>
</evidence>
<dbReference type="HOGENOM" id="CLU_042892_0_0_10"/>
<dbReference type="RefSeq" id="WP_013186776.1">
    <property type="nucleotide sequence ID" value="NC_014230.1"/>
</dbReference>
<protein>
    <recommendedName>
        <fullName evidence="2">SusE outer membrane protein domain-containing protein</fullName>
    </recommendedName>
</protein>
<feature type="chain" id="PRO_5002659030" description="SusE outer membrane protein domain-containing protein" evidence="1">
    <location>
        <begin position="20"/>
        <end position="363"/>
    </location>
</feature>
<dbReference type="GO" id="GO:0019867">
    <property type="term" value="C:outer membrane"/>
    <property type="evidence" value="ECO:0007669"/>
    <property type="project" value="InterPro"/>
</dbReference>
<evidence type="ECO:0000256" key="1">
    <source>
        <dbReference type="SAM" id="SignalP"/>
    </source>
</evidence>
<dbReference type="OrthoDB" id="975117at2"/>
<proteinExistence type="predicted"/>
<dbReference type="GO" id="GO:2001070">
    <property type="term" value="F:starch binding"/>
    <property type="evidence" value="ECO:0007669"/>
    <property type="project" value="InterPro"/>
</dbReference>
<dbReference type="KEGG" id="cat:CA2559_05055"/>
<dbReference type="Pfam" id="PF14292">
    <property type="entry name" value="SusE"/>
    <property type="match status" value="1"/>
</dbReference>
<dbReference type="Gene3D" id="2.60.40.3620">
    <property type="match status" value="1"/>
</dbReference>
<dbReference type="GeneID" id="89452803"/>
<dbReference type="PROSITE" id="PS51257">
    <property type="entry name" value="PROKAR_LIPOPROTEIN"/>
    <property type="match status" value="1"/>
</dbReference>
<dbReference type="Proteomes" id="UP000002297">
    <property type="component" value="Chromosome"/>
</dbReference>
<evidence type="ECO:0000313" key="3">
    <source>
        <dbReference type="EMBL" id="EAP88100.1"/>
    </source>
</evidence>
<dbReference type="STRING" id="216432.CA2559_05055"/>
<dbReference type="eggNOG" id="ENOG502Z9A6">
    <property type="taxonomic scope" value="Bacteria"/>
</dbReference>